<feature type="domain" description="FecR protein" evidence="1">
    <location>
        <begin position="67"/>
        <end position="169"/>
    </location>
</feature>
<dbReference type="AlphaFoldDB" id="A0A6H2C1F5"/>
<dbReference type="PANTHER" id="PTHR38731">
    <property type="entry name" value="LIPL45-RELATED LIPOPROTEIN-RELATED"/>
    <property type="match status" value="1"/>
</dbReference>
<protein>
    <submittedName>
        <fullName evidence="2">FecR domain-containing protein</fullName>
    </submittedName>
</protein>
<evidence type="ECO:0000313" key="2">
    <source>
        <dbReference type="EMBL" id="QJB45171.1"/>
    </source>
</evidence>
<dbReference type="PANTHER" id="PTHR38731:SF1">
    <property type="entry name" value="FECR PROTEIN DOMAIN-CONTAINING PROTEIN"/>
    <property type="match status" value="1"/>
</dbReference>
<dbReference type="EMBL" id="CP051206">
    <property type="protein sequence ID" value="QJB45171.1"/>
    <property type="molecule type" value="Genomic_DNA"/>
</dbReference>
<dbReference type="RefSeq" id="WP_168696189.1">
    <property type="nucleotide sequence ID" value="NZ_CP051206.1"/>
</dbReference>
<sequence>MIKKPWLLLSLFFIFLLTFQQALAKNNLHLRVNRYLEVRSIFGNVIYGNQQTSQPANVGTKLQKVGDSISTGKNSRTMLALDTEIAFVEVAENTKLQIQKLHSTSNNGKVTELLVTGGQVRLKVRPLNNRESRLEIKTPAGITGVRGTEFGVIVQPSGKTGVATLKGQVVTSAQGKTVSVNKGFQSLIIPGKPPSPPVRLRDDTILQIKILADMGNQQAKIAGKVDPVNLVILANEPLITNQNGEFEVITALPNNRKIAVSITTPLGKKQKYELAVP</sequence>
<dbReference type="KEGG" id="dfs:HGD76_14280"/>
<proteinExistence type="predicted"/>
<dbReference type="Proteomes" id="UP000502433">
    <property type="component" value="Chromosome"/>
</dbReference>
<dbReference type="Gene3D" id="2.60.120.1440">
    <property type="match status" value="1"/>
</dbReference>
<evidence type="ECO:0000313" key="3">
    <source>
        <dbReference type="Proteomes" id="UP000502433"/>
    </source>
</evidence>
<dbReference type="Pfam" id="PF04773">
    <property type="entry name" value="FecR"/>
    <property type="match status" value="1"/>
</dbReference>
<evidence type="ECO:0000259" key="1">
    <source>
        <dbReference type="Pfam" id="PF04773"/>
    </source>
</evidence>
<dbReference type="InterPro" id="IPR006860">
    <property type="entry name" value="FecR"/>
</dbReference>
<reference evidence="2 3" key="2">
    <citation type="submission" date="2020-04" db="EMBL/GenBank/DDBJ databases">
        <authorList>
            <person name="Fomenkov A."/>
            <person name="Anton B.P."/>
            <person name="Roberts R.J."/>
        </authorList>
    </citation>
    <scope>NUCLEOTIDE SEQUENCE [LARGE SCALE GENOMIC DNA]</scope>
    <source>
        <strain evidence="2 3">CCAP 1403/13f</strain>
    </source>
</reference>
<gene>
    <name evidence="2" type="ORF">HGD76_14280</name>
</gene>
<name>A0A6H2C1F5_DOLFA</name>
<reference evidence="2 3" key="1">
    <citation type="submission" date="2020-04" db="EMBL/GenBank/DDBJ databases">
        <title>Genome-Wide Identification of 5-Methylcytosine Sites in Bacterial Genomes By High-Throughput Sequencing of MspJI Restriction Fragments.</title>
        <authorList>
            <person name="Wu V."/>
        </authorList>
    </citation>
    <scope>NUCLEOTIDE SEQUENCE [LARGE SCALE GENOMIC DNA]</scope>
    <source>
        <strain evidence="2 3">CCAP 1403/13f</strain>
    </source>
</reference>
<accession>A0A6H2C1F5</accession>
<organism evidence="2 3">
    <name type="scientific">Dolichospermum flos-aquae CCAP 1403/13F</name>
    <dbReference type="NCBI Taxonomy" id="315271"/>
    <lineage>
        <taxon>Bacteria</taxon>
        <taxon>Bacillati</taxon>
        <taxon>Cyanobacteriota</taxon>
        <taxon>Cyanophyceae</taxon>
        <taxon>Nostocales</taxon>
        <taxon>Aphanizomenonaceae</taxon>
        <taxon>Dolichospermum</taxon>
    </lineage>
</organism>